<dbReference type="GO" id="GO:0003677">
    <property type="term" value="F:DNA binding"/>
    <property type="evidence" value="ECO:0007669"/>
    <property type="project" value="InterPro"/>
</dbReference>
<dbReference type="InterPro" id="IPR011010">
    <property type="entry name" value="DNA_brk_join_enz"/>
</dbReference>
<sequence length="151" mass="16624">MLVREVNEHRKAAETLLQAARQAQPGQSFAAAGQTLVRTVIRHGVASKVWADDHATGKRRDLELEEDHAFWVWATVEVLRATGIRVEELLELSHHSFVQYKLPTTGELVPLLQIIPSKTGEERLLVVSPDLAEVLSAISSTASATTPGRSR</sequence>
<accession>A0A840QF30</accession>
<dbReference type="SUPFAM" id="SSF56349">
    <property type="entry name" value="DNA breaking-rejoining enzymes"/>
    <property type="match status" value="1"/>
</dbReference>
<organism evidence="1 2">
    <name type="scientific">Saccharopolyspora phatthalungensis</name>
    <dbReference type="NCBI Taxonomy" id="664693"/>
    <lineage>
        <taxon>Bacteria</taxon>
        <taxon>Bacillati</taxon>
        <taxon>Actinomycetota</taxon>
        <taxon>Actinomycetes</taxon>
        <taxon>Pseudonocardiales</taxon>
        <taxon>Pseudonocardiaceae</taxon>
        <taxon>Saccharopolyspora</taxon>
    </lineage>
</organism>
<comment type="caution">
    <text evidence="1">The sequence shown here is derived from an EMBL/GenBank/DDBJ whole genome shotgun (WGS) entry which is preliminary data.</text>
</comment>
<keyword evidence="2" id="KW-1185">Reference proteome</keyword>
<dbReference type="AlphaFoldDB" id="A0A840QF30"/>
<dbReference type="EMBL" id="JACHIW010000001">
    <property type="protein sequence ID" value="MBB5157298.1"/>
    <property type="molecule type" value="Genomic_DNA"/>
</dbReference>
<dbReference type="Proteomes" id="UP000584374">
    <property type="component" value="Unassembled WGS sequence"/>
</dbReference>
<name>A0A840QF30_9PSEU</name>
<evidence type="ECO:0008006" key="3">
    <source>
        <dbReference type="Google" id="ProtNLM"/>
    </source>
</evidence>
<protein>
    <recommendedName>
        <fullName evidence="3">Tyr recombinase domain-containing protein</fullName>
    </recommendedName>
</protein>
<proteinExistence type="predicted"/>
<evidence type="ECO:0000313" key="2">
    <source>
        <dbReference type="Proteomes" id="UP000584374"/>
    </source>
</evidence>
<evidence type="ECO:0000313" key="1">
    <source>
        <dbReference type="EMBL" id="MBB5157298.1"/>
    </source>
</evidence>
<gene>
    <name evidence="1" type="ORF">BJ970_004832</name>
</gene>
<dbReference type="RefSeq" id="WP_221467291.1">
    <property type="nucleotide sequence ID" value="NZ_JACHIW010000001.1"/>
</dbReference>
<reference evidence="1 2" key="1">
    <citation type="submission" date="2020-08" db="EMBL/GenBank/DDBJ databases">
        <title>Sequencing the genomes of 1000 actinobacteria strains.</title>
        <authorList>
            <person name="Klenk H.-P."/>
        </authorList>
    </citation>
    <scope>NUCLEOTIDE SEQUENCE [LARGE SCALE GENOMIC DNA]</scope>
    <source>
        <strain evidence="1 2">DSM 45584</strain>
    </source>
</reference>